<dbReference type="Gene3D" id="1.10.443.10">
    <property type="entry name" value="Intergrase catalytic core"/>
    <property type="match status" value="1"/>
</dbReference>
<dbReference type="SUPFAM" id="SSF56349">
    <property type="entry name" value="DNA breaking-rejoining enzymes"/>
    <property type="match status" value="1"/>
</dbReference>
<reference evidence="4" key="1">
    <citation type="submission" date="2023-07" db="EMBL/GenBank/DDBJ databases">
        <title>30 novel species of actinomycetes from the DSMZ collection.</title>
        <authorList>
            <person name="Nouioui I."/>
        </authorList>
    </citation>
    <scope>NUCLEOTIDE SEQUENCE [LARGE SCALE GENOMIC DNA]</scope>
    <source>
        <strain evidence="4">DSM 44938</strain>
    </source>
</reference>
<evidence type="ECO:0000313" key="3">
    <source>
        <dbReference type="EMBL" id="MDT0347703.1"/>
    </source>
</evidence>
<dbReference type="CDD" id="cd00397">
    <property type="entry name" value="DNA_BRE_C"/>
    <property type="match status" value="1"/>
</dbReference>
<keyword evidence="1" id="KW-0233">DNA recombination</keyword>
<comment type="caution">
    <text evidence="3">The sequence shown here is derived from an EMBL/GenBank/DDBJ whole genome shotgun (WGS) entry which is preliminary data.</text>
</comment>
<feature type="domain" description="Tyr recombinase" evidence="2">
    <location>
        <begin position="1"/>
        <end position="80"/>
    </location>
</feature>
<evidence type="ECO:0000256" key="1">
    <source>
        <dbReference type="ARBA" id="ARBA00023172"/>
    </source>
</evidence>
<dbReference type="InterPro" id="IPR002104">
    <property type="entry name" value="Integrase_catalytic"/>
</dbReference>
<dbReference type="InterPro" id="IPR011010">
    <property type="entry name" value="DNA_brk_join_enz"/>
</dbReference>
<proteinExistence type="predicted"/>
<evidence type="ECO:0000313" key="4">
    <source>
        <dbReference type="Proteomes" id="UP001183246"/>
    </source>
</evidence>
<dbReference type="EMBL" id="JAVREL010000039">
    <property type="protein sequence ID" value="MDT0347703.1"/>
    <property type="molecule type" value="Genomic_DNA"/>
</dbReference>
<dbReference type="Proteomes" id="UP001183246">
    <property type="component" value="Unassembled WGS sequence"/>
</dbReference>
<dbReference type="RefSeq" id="WP_311708829.1">
    <property type="nucleotide sequence ID" value="NZ_JAVREL010000039.1"/>
</dbReference>
<dbReference type="Pfam" id="PF00589">
    <property type="entry name" value="Phage_integrase"/>
    <property type="match status" value="1"/>
</dbReference>
<organism evidence="3 4">
    <name type="scientific">Streptomyces litchfieldiae</name>
    <dbReference type="NCBI Taxonomy" id="3075543"/>
    <lineage>
        <taxon>Bacteria</taxon>
        <taxon>Bacillati</taxon>
        <taxon>Actinomycetota</taxon>
        <taxon>Actinomycetes</taxon>
        <taxon>Kitasatosporales</taxon>
        <taxon>Streptomycetaceae</taxon>
        <taxon>Streptomyces</taxon>
    </lineage>
</organism>
<evidence type="ECO:0000259" key="2">
    <source>
        <dbReference type="PROSITE" id="PS51898"/>
    </source>
</evidence>
<keyword evidence="4" id="KW-1185">Reference proteome</keyword>
<dbReference type="InterPro" id="IPR013762">
    <property type="entry name" value="Integrase-like_cat_sf"/>
</dbReference>
<accession>A0ABU2N1B7</accession>
<sequence length="214" mass="23319">MFETPIQSACKAVGLVRPGGRGGTGRGTVTAHRFRHTVGTQLAERGAKLHTIMKVLGHSSVNMALVYAQISDQEVLRDYKAVLEPGANIAGPAAEELKSGALPEEAVDWLKTNFFKTELELGHCLRLPAEGPCECDLYLTCAKFVTTPAYASRLRARRNVEHALAADAADHGWAREVERHTCTADRIEKLLTDLGQPIEDTTDTMEDSHLDPST</sequence>
<dbReference type="PROSITE" id="PS51898">
    <property type="entry name" value="TYR_RECOMBINASE"/>
    <property type="match status" value="1"/>
</dbReference>
<gene>
    <name evidence="3" type="ORF">RM590_34845</name>
</gene>
<protein>
    <submittedName>
        <fullName evidence="3">Site-specific integrase</fullName>
    </submittedName>
</protein>
<name>A0ABU2N1B7_9ACTN</name>